<keyword evidence="5" id="KW-0456">Lyase</keyword>
<dbReference type="InterPro" id="IPR015421">
    <property type="entry name" value="PyrdxlP-dep_Trfase_major"/>
</dbReference>
<dbReference type="GO" id="GO:0016831">
    <property type="term" value="F:carboxy-lyase activity"/>
    <property type="evidence" value="ECO:0007669"/>
    <property type="project" value="UniProtKB-KW"/>
</dbReference>
<comment type="cofactor">
    <cofactor evidence="1">
        <name>pyridoxal 5'-phosphate</name>
        <dbReference type="ChEBI" id="CHEBI:597326"/>
    </cofactor>
</comment>
<gene>
    <name evidence="8" type="ORF">SAMN02746066_00873</name>
</gene>
<keyword evidence="4" id="KW-0663">Pyridoxal phosphate</keyword>
<keyword evidence="9" id="KW-1185">Reference proteome</keyword>
<dbReference type="Pfam" id="PF03711">
    <property type="entry name" value="OKR_DC_1_C"/>
    <property type="match status" value="1"/>
</dbReference>
<proteinExistence type="inferred from homology"/>
<dbReference type="RefSeq" id="WP_073283430.1">
    <property type="nucleotide sequence ID" value="NZ_FRCP01000006.1"/>
</dbReference>
<evidence type="ECO:0000256" key="2">
    <source>
        <dbReference type="ARBA" id="ARBA00010671"/>
    </source>
</evidence>
<dbReference type="Gene3D" id="3.90.105.10">
    <property type="entry name" value="Molybdopterin biosynthesis moea protein, domain 2"/>
    <property type="match status" value="1"/>
</dbReference>
<dbReference type="InterPro" id="IPR015424">
    <property type="entry name" value="PyrdxlP-dep_Trfase"/>
</dbReference>
<evidence type="ECO:0000259" key="6">
    <source>
        <dbReference type="Pfam" id="PF01276"/>
    </source>
</evidence>
<dbReference type="PANTHER" id="PTHR43277:SF4">
    <property type="entry name" value="ARGININE DECARBOXYLASE"/>
    <property type="match status" value="1"/>
</dbReference>
<evidence type="ECO:0000313" key="9">
    <source>
        <dbReference type="Proteomes" id="UP000184038"/>
    </source>
</evidence>
<dbReference type="Gene3D" id="3.40.640.10">
    <property type="entry name" value="Type I PLP-dependent aspartate aminotransferase-like (Major domain)"/>
    <property type="match status" value="1"/>
</dbReference>
<dbReference type="InterPro" id="IPR052357">
    <property type="entry name" value="Orn_Lys_Arg_decarboxylase-I"/>
</dbReference>
<sequence length="476" mass="54620">MEYLYDKLIKYREEDIYPMHMPGHKRNLELMDMVNPYAIDITEIDGFDNLHDAEEILLDNMEEAAQLYHAEHTHYLINGSTSGLLVSIAACTKKGDTVLVARNCHKAVYHAIFLNELVPIYLYPEVDDDYGIHKGITPEQVKKELEENPDIKMVLLTSPTYEGIVSDIREIASVVHSYNIPLIVDEAHGAHLGFSKDFPENSVTCGADLVIHSVHKTLPAFTQTALLHSNGSLVDYDKIKMYLQIYQTSSPSYVLMSGISNCIRIIKEQGRQLFEEYYQNLREFYQACNKLKHLEVYQPIKLQEEKRPFAFDPSKILIFTHHSSINGIELYEMLLNRYRIQCEMVSKNYVLAMTSLADTKEGFNRLLAALLDIDRNISRENKQEQTTLFYVTDLRLALTPYEAYNLRKESIIIDESIGNIAAEYIYLYPPGIPLVVPGEEITKEIISRIKEYKKAGLHIKGMKDHDNETILVVGEE</sequence>
<protein>
    <submittedName>
        <fullName evidence="8">Arginine/lysine/ornithine decarboxylase</fullName>
    </submittedName>
</protein>
<accession>A0A1M7G800</accession>
<dbReference type="InterPro" id="IPR000310">
    <property type="entry name" value="Orn/Lys/Arg_deCO2ase_major_dom"/>
</dbReference>
<dbReference type="OrthoDB" id="9815233at2"/>
<evidence type="ECO:0000313" key="8">
    <source>
        <dbReference type="EMBL" id="SHM12057.1"/>
    </source>
</evidence>
<name>A0A1M7G800_9FIRM</name>
<evidence type="ECO:0000259" key="7">
    <source>
        <dbReference type="Pfam" id="PF03711"/>
    </source>
</evidence>
<dbReference type="InterPro" id="IPR036633">
    <property type="entry name" value="Prn/Lys/Arg_de-COase_C_sf"/>
</dbReference>
<dbReference type="EMBL" id="FRCP01000006">
    <property type="protein sequence ID" value="SHM12057.1"/>
    <property type="molecule type" value="Genomic_DNA"/>
</dbReference>
<dbReference type="SUPFAM" id="SSF55904">
    <property type="entry name" value="Ornithine decarboxylase C-terminal domain"/>
    <property type="match status" value="1"/>
</dbReference>
<evidence type="ECO:0000256" key="1">
    <source>
        <dbReference type="ARBA" id="ARBA00001933"/>
    </source>
</evidence>
<evidence type="ECO:0000256" key="5">
    <source>
        <dbReference type="ARBA" id="ARBA00023239"/>
    </source>
</evidence>
<dbReference type="STRING" id="1120996.SAMN02746066_00873"/>
<keyword evidence="3" id="KW-0210">Decarboxylase</keyword>
<evidence type="ECO:0000256" key="3">
    <source>
        <dbReference type="ARBA" id="ARBA00022793"/>
    </source>
</evidence>
<dbReference type="PANTHER" id="PTHR43277">
    <property type="entry name" value="ARGININE DECARBOXYLASE"/>
    <property type="match status" value="1"/>
</dbReference>
<dbReference type="SUPFAM" id="SSF53383">
    <property type="entry name" value="PLP-dependent transferases"/>
    <property type="match status" value="1"/>
</dbReference>
<dbReference type="Pfam" id="PF01276">
    <property type="entry name" value="OKR_DC_1"/>
    <property type="match status" value="1"/>
</dbReference>
<evidence type="ECO:0000256" key="4">
    <source>
        <dbReference type="ARBA" id="ARBA00022898"/>
    </source>
</evidence>
<organism evidence="8 9">
    <name type="scientific">Anaerosporobacter mobilis DSM 15930</name>
    <dbReference type="NCBI Taxonomy" id="1120996"/>
    <lineage>
        <taxon>Bacteria</taxon>
        <taxon>Bacillati</taxon>
        <taxon>Bacillota</taxon>
        <taxon>Clostridia</taxon>
        <taxon>Lachnospirales</taxon>
        <taxon>Lachnospiraceae</taxon>
        <taxon>Anaerosporobacter</taxon>
    </lineage>
</organism>
<feature type="domain" description="Orn/Lys/Arg decarboxylase C-terminal" evidence="7">
    <location>
        <begin position="379"/>
        <end position="451"/>
    </location>
</feature>
<dbReference type="Proteomes" id="UP000184038">
    <property type="component" value="Unassembled WGS sequence"/>
</dbReference>
<dbReference type="InterPro" id="IPR008286">
    <property type="entry name" value="Prn/Lys/Arg_de-COase_C"/>
</dbReference>
<reference evidence="8 9" key="1">
    <citation type="submission" date="2016-11" db="EMBL/GenBank/DDBJ databases">
        <authorList>
            <person name="Jaros S."/>
            <person name="Januszkiewicz K."/>
            <person name="Wedrychowicz H."/>
        </authorList>
    </citation>
    <scope>NUCLEOTIDE SEQUENCE [LARGE SCALE GENOMIC DNA]</scope>
    <source>
        <strain evidence="8 9">DSM 15930</strain>
    </source>
</reference>
<dbReference type="AlphaFoldDB" id="A0A1M7G800"/>
<feature type="domain" description="Orn/Lys/Arg decarboxylases family 1 pyridoxal-P attachment site" evidence="6">
    <location>
        <begin position="4"/>
        <end position="312"/>
    </location>
</feature>
<comment type="similarity">
    <text evidence="2">Belongs to the Orn/Lys/Arg decarboxylase class-I family.</text>
</comment>